<protein>
    <recommendedName>
        <fullName evidence="1">AbiEi antitoxin N-terminal domain-containing protein</fullName>
    </recommendedName>
</protein>
<feature type="domain" description="AbiEi antitoxin N-terminal" evidence="1">
    <location>
        <begin position="6"/>
        <end position="40"/>
    </location>
</feature>
<comment type="caution">
    <text evidence="2">The sequence shown here is derived from an EMBL/GenBank/DDBJ whole genome shotgun (WGS) entry which is preliminary data.</text>
</comment>
<dbReference type="Proteomes" id="UP000245283">
    <property type="component" value="Unassembled WGS sequence"/>
</dbReference>
<dbReference type="AlphaFoldDB" id="A0A2V1KB37"/>
<accession>A0A2V1KB37</accession>
<organism evidence="2 3">
    <name type="scientific">Ancrocorticia populi</name>
    <dbReference type="NCBI Taxonomy" id="2175228"/>
    <lineage>
        <taxon>Bacteria</taxon>
        <taxon>Bacillati</taxon>
        <taxon>Actinomycetota</taxon>
        <taxon>Actinomycetes</taxon>
        <taxon>Actinomycetales</taxon>
        <taxon>Actinomycetaceae</taxon>
        <taxon>Ancrocorticia</taxon>
    </lineage>
</organism>
<evidence type="ECO:0000313" key="2">
    <source>
        <dbReference type="EMBL" id="PWF26565.1"/>
    </source>
</evidence>
<name>A0A2V1KB37_9ACTO</name>
<dbReference type="Gene3D" id="3.40.960.10">
    <property type="entry name" value="VSR Endonuclease"/>
    <property type="match status" value="1"/>
</dbReference>
<proteinExistence type="predicted"/>
<dbReference type="EMBL" id="QETB01000003">
    <property type="protein sequence ID" value="PWF26565.1"/>
    <property type="molecule type" value="Genomic_DNA"/>
</dbReference>
<evidence type="ECO:0000259" key="1">
    <source>
        <dbReference type="Pfam" id="PF13338"/>
    </source>
</evidence>
<reference evidence="3" key="1">
    <citation type="submission" date="2018-05" db="EMBL/GenBank/DDBJ databases">
        <authorList>
            <person name="Li Y."/>
        </authorList>
    </citation>
    <scope>NUCLEOTIDE SEQUENCE [LARGE SCALE GENOMIC DNA]</scope>
    <source>
        <strain evidence="3">sk1b4</strain>
    </source>
</reference>
<keyword evidence="3" id="KW-1185">Reference proteome</keyword>
<sequence length="269" mass="30769">MDVPEILSYQGLRARGLTRHDIVKLVDQGILLRLHQGIYTTTTYASDATIAIQNGARLGCLSGCRIHGLWVPRGPDTHIVYGTGKKPRQRPRTQIHRYGVPLPVAAVWPLRQCIEQVLLNHDHETALIILESAINRRLLRHSEAIEMLTNMPRKVQRIAPYVNGRAMSGSETRLRYFFERRGIRVAAQVLIPDVGWVDTVVGDSLIVECDSDAYHSSRESYANDRRRDLAARDQGYEPLRLSYQQIWHEWEATQLSLLRMIRAGKHRKP</sequence>
<gene>
    <name evidence="2" type="ORF">DD236_06865</name>
</gene>
<evidence type="ECO:0000313" key="3">
    <source>
        <dbReference type="Proteomes" id="UP000245283"/>
    </source>
</evidence>
<dbReference type="Pfam" id="PF13338">
    <property type="entry name" value="AbiEi_4"/>
    <property type="match status" value="1"/>
</dbReference>
<dbReference type="InterPro" id="IPR025159">
    <property type="entry name" value="AbiEi_N"/>
</dbReference>